<proteinExistence type="predicted"/>
<protein>
    <submittedName>
        <fullName evidence="1">DUF2946 family protein</fullName>
    </submittedName>
</protein>
<dbReference type="Proteomes" id="UP000554144">
    <property type="component" value="Unassembled WGS sequence"/>
</dbReference>
<dbReference type="Pfam" id="PF11161">
    <property type="entry name" value="DUF2944"/>
    <property type="match status" value="1"/>
</dbReference>
<gene>
    <name evidence="1" type="ORF">H0A62_07095</name>
</gene>
<dbReference type="EMBL" id="JACCEV010000002">
    <property type="protein sequence ID" value="NYT85368.1"/>
    <property type="molecule type" value="Genomic_DNA"/>
</dbReference>
<dbReference type="AlphaFoldDB" id="A0A853GQN2"/>
<accession>A0A853GQN2</accession>
<keyword evidence="2" id="KW-1185">Reference proteome</keyword>
<evidence type="ECO:0000313" key="2">
    <source>
        <dbReference type="Proteomes" id="UP000554144"/>
    </source>
</evidence>
<name>A0A853GQN2_9BURK</name>
<dbReference type="OrthoDB" id="7057642at2"/>
<evidence type="ECO:0000313" key="1">
    <source>
        <dbReference type="EMBL" id="NYT85368.1"/>
    </source>
</evidence>
<organism evidence="1 2">
    <name type="scientific">Pollutimonas harenae</name>
    <dbReference type="NCBI Taxonomy" id="657015"/>
    <lineage>
        <taxon>Bacteria</taxon>
        <taxon>Pseudomonadati</taxon>
        <taxon>Pseudomonadota</taxon>
        <taxon>Betaproteobacteria</taxon>
        <taxon>Burkholderiales</taxon>
        <taxon>Alcaligenaceae</taxon>
        <taxon>Pollutimonas</taxon>
    </lineage>
</organism>
<comment type="caution">
    <text evidence="1">The sequence shown here is derived from an EMBL/GenBank/DDBJ whole genome shotgun (WGS) entry which is preliminary data.</text>
</comment>
<sequence length="210" mass="23398">MDEQVIAAMARWPDVPDVYGWLSLSERGEWRLHPQGDALLPDHCAPDALSPGEAITSPAILRFMNRNYAYDNAGQWYFQNGPQKVYVRLDAAPHVLHTMNEDTGHRLRSHTGLDIRIISGWWLDDKGKLYAQTDIGSGLIAGRDLPTLLAELLLEDGTSLLDALEHDLGERQLIRWGKQDSAVPLNFCLAASIENKLGFVRCPALGRITS</sequence>
<dbReference type="RefSeq" id="WP_130038971.1">
    <property type="nucleotide sequence ID" value="NZ_JACCEV010000002.1"/>
</dbReference>
<dbReference type="InterPro" id="IPR021332">
    <property type="entry name" value="DUF2944"/>
</dbReference>
<reference evidence="1 2" key="1">
    <citation type="submission" date="2020-07" db="EMBL/GenBank/DDBJ databases">
        <title>Taxonomic revisions and descriptions of new bacterial species based on genomic comparisons in the high-G+C-content subgroup of the family Alcaligenaceae.</title>
        <authorList>
            <person name="Szabo A."/>
            <person name="Felfoldi T."/>
        </authorList>
    </citation>
    <scope>NUCLEOTIDE SEQUENCE [LARGE SCALE GENOMIC DNA]</scope>
    <source>
        <strain evidence="1 2">DSM 25667</strain>
    </source>
</reference>